<evidence type="ECO:0000313" key="2">
    <source>
        <dbReference type="EMBL" id="HIV02407.1"/>
    </source>
</evidence>
<dbReference type="Proteomes" id="UP000886743">
    <property type="component" value="Unassembled WGS sequence"/>
</dbReference>
<evidence type="ECO:0000256" key="1">
    <source>
        <dbReference type="SAM" id="Phobius"/>
    </source>
</evidence>
<dbReference type="AlphaFoldDB" id="A0A9D1NGZ3"/>
<keyword evidence="1" id="KW-1133">Transmembrane helix</keyword>
<keyword evidence="1" id="KW-0472">Membrane</keyword>
<protein>
    <recommendedName>
        <fullName evidence="4">YtxH domain-containing protein</fullName>
    </recommendedName>
</protein>
<comment type="caution">
    <text evidence="2">The sequence shown here is derived from an EMBL/GenBank/DDBJ whole genome shotgun (WGS) entry which is preliminary data.</text>
</comment>
<accession>A0A9D1NGZ3</accession>
<gene>
    <name evidence="2" type="ORF">IAC74_02440</name>
</gene>
<reference evidence="2" key="1">
    <citation type="submission" date="2020-10" db="EMBL/GenBank/DDBJ databases">
        <authorList>
            <person name="Gilroy R."/>
        </authorList>
    </citation>
    <scope>NUCLEOTIDE SEQUENCE</scope>
    <source>
        <strain evidence="2">4920</strain>
    </source>
</reference>
<keyword evidence="1" id="KW-0812">Transmembrane</keyword>
<sequence>MSHMGFVKGLITGAAVGTAAMLLFDPVTPRQRRRVKKQACAAFRSMGRVMDDLNYMRK</sequence>
<name>A0A9D1NGZ3_9FIRM</name>
<reference evidence="2" key="2">
    <citation type="journal article" date="2021" name="PeerJ">
        <title>Extensive microbial diversity within the chicken gut microbiome revealed by metagenomics and culture.</title>
        <authorList>
            <person name="Gilroy R."/>
            <person name="Ravi A."/>
            <person name="Getino M."/>
            <person name="Pursley I."/>
            <person name="Horton D.L."/>
            <person name="Alikhan N.F."/>
            <person name="Baker D."/>
            <person name="Gharbi K."/>
            <person name="Hall N."/>
            <person name="Watson M."/>
            <person name="Adriaenssens E.M."/>
            <person name="Foster-Nyarko E."/>
            <person name="Jarju S."/>
            <person name="Secka A."/>
            <person name="Antonio M."/>
            <person name="Oren A."/>
            <person name="Chaudhuri R.R."/>
            <person name="La Ragione R."/>
            <person name="Hildebrand F."/>
            <person name="Pallen M.J."/>
        </authorList>
    </citation>
    <scope>NUCLEOTIDE SEQUENCE</scope>
    <source>
        <strain evidence="2">4920</strain>
    </source>
</reference>
<dbReference type="EMBL" id="DVOF01000070">
    <property type="protein sequence ID" value="HIV02407.1"/>
    <property type="molecule type" value="Genomic_DNA"/>
</dbReference>
<evidence type="ECO:0000313" key="3">
    <source>
        <dbReference type="Proteomes" id="UP000886743"/>
    </source>
</evidence>
<evidence type="ECO:0008006" key="4">
    <source>
        <dbReference type="Google" id="ProtNLM"/>
    </source>
</evidence>
<organism evidence="2 3">
    <name type="scientific">Candidatus Aphodoplasma excrementigallinarum</name>
    <dbReference type="NCBI Taxonomy" id="2840673"/>
    <lineage>
        <taxon>Bacteria</taxon>
        <taxon>Bacillati</taxon>
        <taxon>Bacillota</taxon>
        <taxon>Clostridia</taxon>
        <taxon>Eubacteriales</taxon>
        <taxon>Candidatus Aphodoplasma</taxon>
    </lineage>
</organism>
<proteinExistence type="predicted"/>
<feature type="transmembrane region" description="Helical" evidence="1">
    <location>
        <begin position="6"/>
        <end position="24"/>
    </location>
</feature>